<name>A0ABY2RZZ1_9PSEU</name>
<sequence>MTMRTRTVAIAGVLVVAGIATAAYLLVRPGDFTARGTVTITGGSGIVGVSSGGVFYGDHGSCRGVDGYSDLTPGSTVSIANSSGEIVALGAIEVGESKTGVTEPGCMLHFNVHEVPAGDGPYQVAVGHRNAVPASEDELRSGALLVID</sequence>
<dbReference type="EMBL" id="SWMS01000014">
    <property type="protein sequence ID" value="TKG66928.1"/>
    <property type="molecule type" value="Genomic_DNA"/>
</dbReference>
<reference evidence="1 2" key="1">
    <citation type="journal article" date="2015" name="Antonie Van Leeuwenhoek">
        <title>Prauserella endophytica sp. nov., an endophytic actinobacterium isolated from Tamarix taklamakanensis.</title>
        <authorList>
            <person name="Liu J.M."/>
            <person name="Habden X."/>
            <person name="Guo L."/>
            <person name="Tuo L."/>
            <person name="Jiang Z.K."/>
            <person name="Liu S.W."/>
            <person name="Liu X.F."/>
            <person name="Chen L."/>
            <person name="Li R.F."/>
            <person name="Zhang Y.Q."/>
            <person name="Sun C.H."/>
        </authorList>
    </citation>
    <scope>NUCLEOTIDE SEQUENCE [LARGE SCALE GENOMIC DNA]</scope>
    <source>
        <strain evidence="1 2">CGMCC 4.7182</strain>
    </source>
</reference>
<proteinExistence type="predicted"/>
<dbReference type="Proteomes" id="UP000309992">
    <property type="component" value="Unassembled WGS sequence"/>
</dbReference>
<evidence type="ECO:0000313" key="1">
    <source>
        <dbReference type="EMBL" id="TKG66928.1"/>
    </source>
</evidence>
<dbReference type="RefSeq" id="WP_112275454.1">
    <property type="nucleotide sequence ID" value="NZ_SWMS01000014.1"/>
</dbReference>
<gene>
    <name evidence="1" type="ORF">FCN18_23740</name>
</gene>
<comment type="caution">
    <text evidence="1">The sequence shown here is derived from an EMBL/GenBank/DDBJ whole genome shotgun (WGS) entry which is preliminary data.</text>
</comment>
<keyword evidence="2" id="KW-1185">Reference proteome</keyword>
<accession>A0ABY2RZZ1</accession>
<protein>
    <submittedName>
        <fullName evidence="1">Uncharacterized protein</fullName>
    </submittedName>
</protein>
<organism evidence="1 2">
    <name type="scientific">Prauserella endophytica</name>
    <dbReference type="NCBI Taxonomy" id="1592324"/>
    <lineage>
        <taxon>Bacteria</taxon>
        <taxon>Bacillati</taxon>
        <taxon>Actinomycetota</taxon>
        <taxon>Actinomycetes</taxon>
        <taxon>Pseudonocardiales</taxon>
        <taxon>Pseudonocardiaceae</taxon>
        <taxon>Prauserella</taxon>
        <taxon>Prauserella coralliicola group</taxon>
    </lineage>
</organism>
<evidence type="ECO:0000313" key="2">
    <source>
        <dbReference type="Proteomes" id="UP000309992"/>
    </source>
</evidence>